<evidence type="ECO:0000259" key="1">
    <source>
        <dbReference type="Pfam" id="PF13358"/>
    </source>
</evidence>
<gene>
    <name evidence="2" type="ORF">LOD99_15132</name>
</gene>
<evidence type="ECO:0000313" key="2">
    <source>
        <dbReference type="EMBL" id="KAI6658807.1"/>
    </source>
</evidence>
<keyword evidence="3" id="KW-1185">Reference proteome</keyword>
<dbReference type="EMBL" id="JAKMXF010000077">
    <property type="protein sequence ID" value="KAI6658807.1"/>
    <property type="molecule type" value="Genomic_DNA"/>
</dbReference>
<feature type="domain" description="Tc1-like transposase DDE" evidence="1">
    <location>
        <begin position="80"/>
        <end position="249"/>
    </location>
</feature>
<dbReference type="InterPro" id="IPR038717">
    <property type="entry name" value="Tc1-like_DDE_dom"/>
</dbReference>
<dbReference type="AlphaFoldDB" id="A0AAV7KBC3"/>
<sequence length="266" mass="30500">MSTEVRTRAIGMLASGLTQKVVASRIGKDIRRVKRWWKRLTSNQSLEHKPDASRPSLLNPMAKMIIGKSLGNSVDDWKCILWTDESPFELFHSSNHENDPVWCHNSSDVLPQETAKFPQKIMVCGMMSCQALSELHFVRPKRTMNASYYVSEILTKTYKDALNRKRKTGTILEKRMIADPLKATLMQDGAPPHRANITQDWCKNQLPNFWAKEKWPGNSPDLNPIDNLWSILNQRLDDLSQSNNLENLKKSLKWPGPTLIHLVSRI</sequence>
<dbReference type="PANTHER" id="PTHR47326:SF1">
    <property type="entry name" value="HTH PSQ-TYPE DOMAIN-CONTAINING PROTEIN"/>
    <property type="match status" value="1"/>
</dbReference>
<reference evidence="2 3" key="1">
    <citation type="journal article" date="2023" name="BMC Biol.">
        <title>The compact genome of the sponge Oopsacas minuta (Hexactinellida) is lacking key metazoan core genes.</title>
        <authorList>
            <person name="Santini S."/>
            <person name="Schenkelaars Q."/>
            <person name="Jourda C."/>
            <person name="Duchesne M."/>
            <person name="Belahbib H."/>
            <person name="Rocher C."/>
            <person name="Selva M."/>
            <person name="Riesgo A."/>
            <person name="Vervoort M."/>
            <person name="Leys S.P."/>
            <person name="Kodjabachian L."/>
            <person name="Le Bivic A."/>
            <person name="Borchiellini C."/>
            <person name="Claverie J.M."/>
            <person name="Renard E."/>
        </authorList>
    </citation>
    <scope>NUCLEOTIDE SEQUENCE [LARGE SCALE GENOMIC DNA]</scope>
    <source>
        <strain evidence="2">SPO-2</strain>
    </source>
</reference>
<dbReference type="Gene3D" id="3.30.420.10">
    <property type="entry name" value="Ribonuclease H-like superfamily/Ribonuclease H"/>
    <property type="match status" value="1"/>
</dbReference>
<proteinExistence type="predicted"/>
<name>A0AAV7KBC3_9METZ</name>
<dbReference type="PANTHER" id="PTHR47326">
    <property type="entry name" value="TRANSPOSABLE ELEMENT TC3 TRANSPOSASE-LIKE PROTEIN"/>
    <property type="match status" value="1"/>
</dbReference>
<protein>
    <recommendedName>
        <fullName evidence="1">Tc1-like transposase DDE domain-containing protein</fullName>
    </recommendedName>
</protein>
<dbReference type="Pfam" id="PF13358">
    <property type="entry name" value="DDE_3"/>
    <property type="match status" value="1"/>
</dbReference>
<comment type="caution">
    <text evidence="2">The sequence shown here is derived from an EMBL/GenBank/DDBJ whole genome shotgun (WGS) entry which is preliminary data.</text>
</comment>
<organism evidence="2 3">
    <name type="scientific">Oopsacas minuta</name>
    <dbReference type="NCBI Taxonomy" id="111878"/>
    <lineage>
        <taxon>Eukaryota</taxon>
        <taxon>Metazoa</taxon>
        <taxon>Porifera</taxon>
        <taxon>Hexactinellida</taxon>
        <taxon>Hexasterophora</taxon>
        <taxon>Lyssacinosida</taxon>
        <taxon>Leucopsacidae</taxon>
        <taxon>Oopsacas</taxon>
    </lineage>
</organism>
<dbReference type="GO" id="GO:0003676">
    <property type="term" value="F:nucleic acid binding"/>
    <property type="evidence" value="ECO:0007669"/>
    <property type="project" value="InterPro"/>
</dbReference>
<dbReference type="InterPro" id="IPR036397">
    <property type="entry name" value="RNaseH_sf"/>
</dbReference>
<accession>A0AAV7KBC3</accession>
<dbReference type="Proteomes" id="UP001165289">
    <property type="component" value="Unassembled WGS sequence"/>
</dbReference>
<evidence type="ECO:0000313" key="3">
    <source>
        <dbReference type="Proteomes" id="UP001165289"/>
    </source>
</evidence>